<keyword evidence="8" id="KW-1185">Reference proteome</keyword>
<dbReference type="OrthoDB" id="291007at2759"/>
<dbReference type="AlphaFoldDB" id="A0A7R9KPJ1"/>
<accession>A0A7R9KPJ1</accession>
<comment type="subunit">
    <text evidence="1">Monomer.</text>
</comment>
<feature type="active site" evidence="3">
    <location>
        <position position="141"/>
    </location>
</feature>
<feature type="compositionally biased region" description="Acidic residues" evidence="5">
    <location>
        <begin position="1"/>
        <end position="13"/>
    </location>
</feature>
<protein>
    <recommendedName>
        <fullName evidence="4">Metalloendopeptidase</fullName>
        <ecNumber evidence="4">3.4.24.-</ecNumber>
    </recommendedName>
</protein>
<keyword evidence="3 4" id="KW-0479">Metal-binding</keyword>
<proteinExistence type="predicted"/>
<evidence type="ECO:0000313" key="7">
    <source>
        <dbReference type="EMBL" id="CAD7626987.1"/>
    </source>
</evidence>
<evidence type="ECO:0000313" key="8">
    <source>
        <dbReference type="Proteomes" id="UP000759131"/>
    </source>
</evidence>
<comment type="caution">
    <text evidence="3">Lacks conserved residue(s) required for the propagation of feature annotation.</text>
</comment>
<evidence type="ECO:0000256" key="2">
    <source>
        <dbReference type="ARBA" id="ARBA00025529"/>
    </source>
</evidence>
<keyword evidence="3 4" id="KW-0862">Zinc</keyword>
<sequence length="247" mass="28597">MITDEESTPPPEEDIPKSKTVTENRERYGGDMMGIMPQQPNQKAVMRKASSSTRRQWPGGNVIYRFAPKVQFTAYEKSVIASAMQEIESLSCIRFKQRTKQKDYINIIKGRGCYSYVGRVGGSQDLSLGRGCMWRGTVIHELMHAMGFFHEHMRSDRDSYLIIHLNHVMPGMNVNFEKNPSHMNRLLAKFDYDSIMIYSSTAFSKDGHMTMEPKNKNHRLKEPYDKNHMTKLDAESINKMYKCPNQR</sequence>
<name>A0A7R9KPJ1_9ACAR</name>
<keyword evidence="3 4" id="KW-0645">Protease</keyword>
<keyword evidence="3 4" id="KW-0378">Hydrolase</keyword>
<organism evidence="7">
    <name type="scientific">Medioppia subpectinata</name>
    <dbReference type="NCBI Taxonomy" id="1979941"/>
    <lineage>
        <taxon>Eukaryota</taxon>
        <taxon>Metazoa</taxon>
        <taxon>Ecdysozoa</taxon>
        <taxon>Arthropoda</taxon>
        <taxon>Chelicerata</taxon>
        <taxon>Arachnida</taxon>
        <taxon>Acari</taxon>
        <taxon>Acariformes</taxon>
        <taxon>Sarcoptiformes</taxon>
        <taxon>Oribatida</taxon>
        <taxon>Brachypylina</taxon>
        <taxon>Oppioidea</taxon>
        <taxon>Oppiidae</taxon>
        <taxon>Medioppia</taxon>
    </lineage>
</organism>
<dbReference type="PANTHER" id="PTHR10127:SF883">
    <property type="entry name" value="ZINC METALLOPROTEINASE NAS-8"/>
    <property type="match status" value="1"/>
</dbReference>
<evidence type="ECO:0000256" key="3">
    <source>
        <dbReference type="PROSITE-ProRule" id="PRU01211"/>
    </source>
</evidence>
<comment type="function">
    <text evidence="2">Zinc metalloprotease. Provoques deadhesion of endothelial cells from cell cultures, and also degradation of fibronectin, fibrinogen and gelatin in vitro. Its role in the venom is not fully understood but it might act as a spreading factor that facilitates diffusion of other venom toxins. Alternatively, it might be involved in the proteolytic processing of other venom toxins or it might play a role in extra-oral digestion of prey.</text>
</comment>
<dbReference type="PRINTS" id="PR00480">
    <property type="entry name" value="ASTACIN"/>
</dbReference>
<reference evidence="7" key="1">
    <citation type="submission" date="2020-11" db="EMBL/GenBank/DDBJ databases">
        <authorList>
            <person name="Tran Van P."/>
        </authorList>
    </citation>
    <scope>NUCLEOTIDE SEQUENCE</scope>
</reference>
<feature type="binding site" evidence="3">
    <location>
        <position position="144"/>
    </location>
    <ligand>
        <name>Zn(2+)</name>
        <dbReference type="ChEBI" id="CHEBI:29105"/>
        <note>catalytic</note>
    </ligand>
</feature>
<evidence type="ECO:0000256" key="4">
    <source>
        <dbReference type="RuleBase" id="RU361183"/>
    </source>
</evidence>
<dbReference type="PROSITE" id="PS51864">
    <property type="entry name" value="ASTACIN"/>
    <property type="match status" value="1"/>
</dbReference>
<dbReference type="GO" id="GO:0008270">
    <property type="term" value="F:zinc ion binding"/>
    <property type="evidence" value="ECO:0007669"/>
    <property type="project" value="UniProtKB-UniRule"/>
</dbReference>
<evidence type="ECO:0000256" key="1">
    <source>
        <dbReference type="ARBA" id="ARBA00011245"/>
    </source>
</evidence>
<dbReference type="EMBL" id="OC858900">
    <property type="protein sequence ID" value="CAD7626987.1"/>
    <property type="molecule type" value="Genomic_DNA"/>
</dbReference>
<dbReference type="SMART" id="SM00235">
    <property type="entry name" value="ZnMc"/>
    <property type="match status" value="1"/>
</dbReference>
<dbReference type="InterPro" id="IPR001506">
    <property type="entry name" value="Peptidase_M12A"/>
</dbReference>
<evidence type="ECO:0000259" key="6">
    <source>
        <dbReference type="PROSITE" id="PS51864"/>
    </source>
</evidence>
<feature type="binding site" evidence="3">
    <location>
        <position position="150"/>
    </location>
    <ligand>
        <name>Zn(2+)</name>
        <dbReference type="ChEBI" id="CHEBI:29105"/>
        <note>catalytic</note>
    </ligand>
</feature>
<evidence type="ECO:0000256" key="5">
    <source>
        <dbReference type="SAM" id="MobiDB-lite"/>
    </source>
</evidence>
<comment type="cofactor">
    <cofactor evidence="3 4">
        <name>Zn(2+)</name>
        <dbReference type="ChEBI" id="CHEBI:29105"/>
    </cofactor>
    <text evidence="3 4">Binds 1 zinc ion per subunit.</text>
</comment>
<dbReference type="InterPro" id="IPR024079">
    <property type="entry name" value="MetalloPept_cat_dom_sf"/>
</dbReference>
<dbReference type="Gene3D" id="3.40.390.10">
    <property type="entry name" value="Collagenase (Catalytic Domain)"/>
    <property type="match status" value="1"/>
</dbReference>
<feature type="region of interest" description="Disordered" evidence="5">
    <location>
        <begin position="1"/>
        <end position="27"/>
    </location>
</feature>
<dbReference type="SUPFAM" id="SSF55486">
    <property type="entry name" value="Metalloproteases ('zincins'), catalytic domain"/>
    <property type="match status" value="1"/>
</dbReference>
<feature type="binding site" evidence="3">
    <location>
        <position position="140"/>
    </location>
    <ligand>
        <name>Zn(2+)</name>
        <dbReference type="ChEBI" id="CHEBI:29105"/>
        <note>catalytic</note>
    </ligand>
</feature>
<dbReference type="PANTHER" id="PTHR10127">
    <property type="entry name" value="DISCOIDIN, CUB, EGF, LAMININ , AND ZINC METALLOPROTEASE DOMAIN CONTAINING"/>
    <property type="match status" value="1"/>
</dbReference>
<dbReference type="Pfam" id="PF01400">
    <property type="entry name" value="Astacin"/>
    <property type="match status" value="1"/>
</dbReference>
<dbReference type="InterPro" id="IPR034035">
    <property type="entry name" value="Astacin-like_dom"/>
</dbReference>
<dbReference type="GO" id="GO:0004222">
    <property type="term" value="F:metalloendopeptidase activity"/>
    <property type="evidence" value="ECO:0007669"/>
    <property type="project" value="UniProtKB-UniRule"/>
</dbReference>
<dbReference type="GO" id="GO:0006508">
    <property type="term" value="P:proteolysis"/>
    <property type="evidence" value="ECO:0007669"/>
    <property type="project" value="UniProtKB-KW"/>
</dbReference>
<dbReference type="EMBL" id="CAJPIZ010004325">
    <property type="protein sequence ID" value="CAG2107417.1"/>
    <property type="molecule type" value="Genomic_DNA"/>
</dbReference>
<gene>
    <name evidence="7" type="ORF">OSB1V03_LOCUS7417</name>
</gene>
<feature type="domain" description="Peptidase M12A" evidence="6">
    <location>
        <begin position="44"/>
        <end position="244"/>
    </location>
</feature>
<feature type="compositionally biased region" description="Basic and acidic residues" evidence="5">
    <location>
        <begin position="14"/>
        <end position="27"/>
    </location>
</feature>
<dbReference type="EC" id="3.4.24.-" evidence="4"/>
<dbReference type="CDD" id="cd04280">
    <property type="entry name" value="ZnMc_astacin_like"/>
    <property type="match status" value="1"/>
</dbReference>
<dbReference type="Proteomes" id="UP000759131">
    <property type="component" value="Unassembled WGS sequence"/>
</dbReference>
<keyword evidence="3 4" id="KW-0482">Metalloprotease</keyword>
<dbReference type="InterPro" id="IPR006026">
    <property type="entry name" value="Peptidase_Metallo"/>
</dbReference>